<evidence type="ECO:0000256" key="4">
    <source>
        <dbReference type="ARBA" id="ARBA00022824"/>
    </source>
</evidence>
<evidence type="ECO:0000256" key="2">
    <source>
        <dbReference type="ARBA" id="ARBA00005512"/>
    </source>
</evidence>
<protein>
    <recommendedName>
        <fullName evidence="8">Lipase maturation factor</fullName>
    </recommendedName>
</protein>
<dbReference type="Pfam" id="PF25179">
    <property type="entry name" value="LMF1_C"/>
    <property type="match status" value="1"/>
</dbReference>
<evidence type="ECO:0000256" key="1">
    <source>
        <dbReference type="ARBA" id="ARBA00004477"/>
    </source>
</evidence>
<dbReference type="InterPro" id="IPR009613">
    <property type="entry name" value="LMF"/>
</dbReference>
<evidence type="ECO:0000259" key="9">
    <source>
        <dbReference type="Pfam" id="PF06762"/>
    </source>
</evidence>
<feature type="domain" description="Lipase maturation factor 1/2 C-terminal" evidence="10">
    <location>
        <begin position="448"/>
        <end position="584"/>
    </location>
</feature>
<evidence type="ECO:0000256" key="6">
    <source>
        <dbReference type="ARBA" id="ARBA00023136"/>
    </source>
</evidence>
<evidence type="ECO:0000256" key="7">
    <source>
        <dbReference type="ARBA" id="ARBA00023180"/>
    </source>
</evidence>
<accession>A0A2H8TSR8</accession>
<dbReference type="PANTHER" id="PTHR14463:SF5">
    <property type="entry name" value="LIPASE MATURATION FACTOR 2"/>
    <property type="match status" value="1"/>
</dbReference>
<dbReference type="Pfam" id="PF06762">
    <property type="entry name" value="LMF1"/>
    <property type="match status" value="1"/>
</dbReference>
<feature type="transmembrane region" description="Helical" evidence="8">
    <location>
        <begin position="12"/>
        <end position="29"/>
    </location>
</feature>
<keyword evidence="6 8" id="KW-0472">Membrane</keyword>
<gene>
    <name evidence="11" type="primary">LMF2</name>
</gene>
<organism evidence="11">
    <name type="scientific">Melanaphis sacchari</name>
    <dbReference type="NCBI Taxonomy" id="742174"/>
    <lineage>
        <taxon>Eukaryota</taxon>
        <taxon>Metazoa</taxon>
        <taxon>Ecdysozoa</taxon>
        <taxon>Arthropoda</taxon>
        <taxon>Hexapoda</taxon>
        <taxon>Insecta</taxon>
        <taxon>Pterygota</taxon>
        <taxon>Neoptera</taxon>
        <taxon>Paraneoptera</taxon>
        <taxon>Hemiptera</taxon>
        <taxon>Sternorrhyncha</taxon>
        <taxon>Aphidomorpha</taxon>
        <taxon>Aphidoidea</taxon>
        <taxon>Aphididae</taxon>
        <taxon>Aphidini</taxon>
        <taxon>Melanaphis</taxon>
    </lineage>
</organism>
<keyword evidence="3 8" id="KW-0812">Transmembrane</keyword>
<keyword evidence="4 8" id="KW-0256">Endoplasmic reticulum</keyword>
<feature type="transmembrane region" description="Helical" evidence="8">
    <location>
        <begin position="638"/>
        <end position="656"/>
    </location>
</feature>
<evidence type="ECO:0000313" key="11">
    <source>
        <dbReference type="EMBL" id="MBW17274.1"/>
    </source>
</evidence>
<feature type="domain" description="Lipase maturation factor 1/2 N-terminal" evidence="9">
    <location>
        <begin position="127"/>
        <end position="299"/>
    </location>
</feature>
<feature type="transmembrane region" description="Helical" evidence="8">
    <location>
        <begin position="396"/>
        <end position="416"/>
    </location>
</feature>
<keyword evidence="5 8" id="KW-1133">Transmembrane helix</keyword>
<evidence type="ECO:0000256" key="3">
    <source>
        <dbReference type="ARBA" id="ARBA00022692"/>
    </source>
</evidence>
<comment type="similarity">
    <text evidence="2 8">Belongs to the lipase maturation factor family.</text>
</comment>
<feature type="transmembrane region" description="Helical" evidence="8">
    <location>
        <begin position="77"/>
        <end position="96"/>
    </location>
</feature>
<dbReference type="AlphaFoldDB" id="A0A2H8TSR8"/>
<evidence type="ECO:0000259" key="10">
    <source>
        <dbReference type="Pfam" id="PF25179"/>
    </source>
</evidence>
<dbReference type="GO" id="GO:0051604">
    <property type="term" value="P:protein maturation"/>
    <property type="evidence" value="ECO:0007669"/>
    <property type="project" value="InterPro"/>
</dbReference>
<dbReference type="GO" id="GO:0005789">
    <property type="term" value="C:endoplasmic reticulum membrane"/>
    <property type="evidence" value="ECO:0007669"/>
    <property type="project" value="UniProtKB-SubCell"/>
</dbReference>
<feature type="transmembrane region" description="Helical" evidence="8">
    <location>
        <begin position="103"/>
        <end position="124"/>
    </location>
</feature>
<proteinExistence type="inferred from homology"/>
<keyword evidence="7" id="KW-0325">Glycoprotein</keyword>
<evidence type="ECO:0000256" key="5">
    <source>
        <dbReference type="ARBA" id="ARBA00022989"/>
    </source>
</evidence>
<sequence length="662" mass="75989">MQQYIRYTRNLFLRGVSVIYLQAFIALYVQNSGLFGENGVLPAKNTLINESPKVFDKFNFKPTLLWFSSEIGLNAEYMFDVICLLGIFFAFLGFLTQKVCNKFLFFSLWISYLSLYNVGQIFLSDLADELLLEVGLLCILIAPLPFQKLRVPSKKRNLRLQTSLASLPHDSIPFWLVRWLLFRVAFSAGVAKMSSKSSSIWYDLTALSKYFESMPLPNAISWYAHYFPFWFLKTITVFAEINDLLVPLMFLVPIRSIKKLAFYIQVFMQVGILASGNYSYFNLLYIVLSLSLLDDHTFYRELALARTRQWCSTVFTRIMTINVISILIAVFPMWYNFRITPANTPDFTIAFTQQQFNSVLSKSLPFIAYFALGSFVFECLKALYSSLPLKNKTDGSFSALITSTLYVSICLGIFSLSSVNFSALHPSVNNTVPKDLKLFYNKLAPYKISNSYLPPKELVNFENRKEIIIQGASDIKGPWYEYQFLYKPGNVNVTPPIIAPYKPLLDRQLYFAAHSLPAQNPWLMSVLYRLLNNQKEVLSLLNTNQLPFGKNPPKFVKVSLYKYQFSSKLQRERGIWWNRQVLNSEFIAPMDKNSQVLLDTLKSNKILLSNRTPLPVNPVFKQILDQIRSILLAVDPRILIFAFLMTGFVLILFPVGSNVSSI</sequence>
<feature type="transmembrane region" description="Helical" evidence="8">
    <location>
        <begin position="130"/>
        <end position="151"/>
    </location>
</feature>
<dbReference type="EMBL" id="GFXV01005469">
    <property type="protein sequence ID" value="MBW17274.1"/>
    <property type="molecule type" value="Transcribed_RNA"/>
</dbReference>
<dbReference type="InterPro" id="IPR057434">
    <property type="entry name" value="LMF1/2_N"/>
</dbReference>
<comment type="subcellular location">
    <subcellularLocation>
        <location evidence="1 8">Endoplasmic reticulum membrane</location>
        <topology evidence="1 8">Multi-pass membrane protein</topology>
    </subcellularLocation>
</comment>
<reference evidence="11" key="1">
    <citation type="submission" date="2017-10" db="EMBL/GenBank/DDBJ databases">
        <title>Transcriptome Assembly of Sugarcane Aphid Adults.</title>
        <authorList>
            <person name="Scully E.D."/>
            <person name="Palmer N.A."/>
            <person name="Geib S.M."/>
            <person name="Sarath G."/>
            <person name="Sattler S.E."/>
        </authorList>
    </citation>
    <scope>NUCLEOTIDE SEQUENCE</scope>
    <source>
        <tissue evidence="11">Whole body</tissue>
    </source>
</reference>
<dbReference type="PANTHER" id="PTHR14463">
    <property type="entry name" value="LIPASE MATURATION FACTOR"/>
    <property type="match status" value="1"/>
</dbReference>
<feature type="transmembrane region" description="Helical" evidence="8">
    <location>
        <begin position="366"/>
        <end position="384"/>
    </location>
</feature>
<dbReference type="OrthoDB" id="434126at2759"/>
<comment type="function">
    <text evidence="8">Involved in the maturation of specific proteins in the endoplasmic reticulum.</text>
</comment>
<dbReference type="InterPro" id="IPR057433">
    <property type="entry name" value="LMF1/2_C"/>
</dbReference>
<evidence type="ECO:0000256" key="8">
    <source>
        <dbReference type="RuleBase" id="RU361229"/>
    </source>
</evidence>
<feature type="transmembrane region" description="Helical" evidence="8">
    <location>
        <begin position="314"/>
        <end position="335"/>
    </location>
</feature>
<name>A0A2H8TSR8_9HEMI</name>